<feature type="region of interest" description="Disordered" evidence="2">
    <location>
        <begin position="356"/>
        <end position="375"/>
    </location>
</feature>
<dbReference type="PROSITE" id="PS50076">
    <property type="entry name" value="DNAJ_2"/>
    <property type="match status" value="1"/>
</dbReference>
<dbReference type="InterPro" id="IPR001623">
    <property type="entry name" value="DnaJ_domain"/>
</dbReference>
<dbReference type="PRINTS" id="PR00625">
    <property type="entry name" value="JDOMAIN"/>
</dbReference>
<evidence type="ECO:0000256" key="2">
    <source>
        <dbReference type="SAM" id="MobiDB-lite"/>
    </source>
</evidence>
<organism evidence="4 5">
    <name type="scientific">Effrenium voratum</name>
    <dbReference type="NCBI Taxonomy" id="2562239"/>
    <lineage>
        <taxon>Eukaryota</taxon>
        <taxon>Sar</taxon>
        <taxon>Alveolata</taxon>
        <taxon>Dinophyceae</taxon>
        <taxon>Suessiales</taxon>
        <taxon>Symbiodiniaceae</taxon>
        <taxon>Effrenium</taxon>
    </lineage>
</organism>
<dbReference type="GO" id="GO:0051082">
    <property type="term" value="F:unfolded protein binding"/>
    <property type="evidence" value="ECO:0007669"/>
    <property type="project" value="TreeGrafter"/>
</dbReference>
<dbReference type="SUPFAM" id="SSF46565">
    <property type="entry name" value="Chaperone J-domain"/>
    <property type="match status" value="1"/>
</dbReference>
<dbReference type="InterPro" id="IPR036869">
    <property type="entry name" value="J_dom_sf"/>
</dbReference>
<evidence type="ECO:0000259" key="3">
    <source>
        <dbReference type="PROSITE" id="PS50076"/>
    </source>
</evidence>
<dbReference type="PANTHER" id="PTHR24078">
    <property type="entry name" value="DNAJ HOMOLOG SUBFAMILY C MEMBER"/>
    <property type="match status" value="1"/>
</dbReference>
<feature type="non-terminal residue" evidence="4">
    <location>
        <position position="1"/>
    </location>
</feature>
<dbReference type="Pfam" id="PF00226">
    <property type="entry name" value="DnaJ"/>
    <property type="match status" value="1"/>
</dbReference>
<dbReference type="PANTHER" id="PTHR24078:SF553">
    <property type="entry name" value="DNAJ HOMOLOG SUBFAMILY B MEMBER 5"/>
    <property type="match status" value="1"/>
</dbReference>
<evidence type="ECO:0000313" key="4">
    <source>
        <dbReference type="EMBL" id="CAJ1376015.1"/>
    </source>
</evidence>
<dbReference type="SMART" id="SM00271">
    <property type="entry name" value="DnaJ"/>
    <property type="match status" value="1"/>
</dbReference>
<keyword evidence="5" id="KW-1185">Reference proteome</keyword>
<dbReference type="InterPro" id="IPR051339">
    <property type="entry name" value="DnaJ_subfamily_B"/>
</dbReference>
<dbReference type="InterPro" id="IPR002939">
    <property type="entry name" value="DnaJ_C"/>
</dbReference>
<protein>
    <recommendedName>
        <fullName evidence="3">J domain-containing protein</fullName>
    </recommendedName>
</protein>
<feature type="domain" description="J" evidence="3">
    <location>
        <begin position="90"/>
        <end position="160"/>
    </location>
</feature>
<dbReference type="AlphaFoldDB" id="A0AA36HWD3"/>
<dbReference type="GO" id="GO:0051087">
    <property type="term" value="F:protein-folding chaperone binding"/>
    <property type="evidence" value="ECO:0007669"/>
    <property type="project" value="TreeGrafter"/>
</dbReference>
<dbReference type="GO" id="GO:0005829">
    <property type="term" value="C:cytosol"/>
    <property type="evidence" value="ECO:0007669"/>
    <property type="project" value="TreeGrafter"/>
</dbReference>
<dbReference type="Proteomes" id="UP001178507">
    <property type="component" value="Unassembled WGS sequence"/>
</dbReference>
<reference evidence="4" key="1">
    <citation type="submission" date="2023-08" db="EMBL/GenBank/DDBJ databases">
        <authorList>
            <person name="Chen Y."/>
            <person name="Shah S."/>
            <person name="Dougan E. K."/>
            <person name="Thang M."/>
            <person name="Chan C."/>
        </authorList>
    </citation>
    <scope>NUCLEOTIDE SEQUENCE</scope>
</reference>
<evidence type="ECO:0000256" key="1">
    <source>
        <dbReference type="ARBA" id="ARBA00023186"/>
    </source>
</evidence>
<dbReference type="EMBL" id="CAUJNA010000357">
    <property type="protein sequence ID" value="CAJ1376015.1"/>
    <property type="molecule type" value="Genomic_DNA"/>
</dbReference>
<sequence>MAVTTFDGQFSFKQDSLARLGKREPSKMNADQYAAFQNSPFMQGVRKTEDLCWSFTCDRDERRKKSDPSFKPTDDDFSAPKAHEFDRCINYYKVLGIDEYSTLEEVKKAYKKLSLVYHPDKTAGMSAEQKEEYAAVFIELKNAYLTLGDNATRRQYDRERDRDKASFEVNGFKPKTRAHFDASEVLKKLQEMQKPPGKHLEVPLAVKLEKFFYGGHKGIRRQRRVKDFGGFTQETRIYRVDIPRGASEPHDVTFRQGGDHHEDTRPDTLCFKMSSKPHALVERRGEDLVLRSRVGLGTTVQNDPLIWTEVPSVGGRHLLLWGQNPFYNSTRPGELRVKVEGEGLSSKGSLHFTCRPGLSSSSSMPARPVQPGADPTADQVVVSVKNMQTDGKIFIRIHKSATMADVRAKVVDVLGLPRGSTVRMLQHFSGGYTPFSDRQALGALRSLNCAGTAWTGVDFTPTRCKQFLRDILVAKDRPAIQAKLKVSKPGGSAAAPEVWSAFVSILPEYGLEPITSVMQDTIALARRKVKELPGCDSLLEQIEQL</sequence>
<gene>
    <name evidence="4" type="ORF">EVOR1521_LOCUS5182</name>
</gene>
<dbReference type="Gene3D" id="2.60.260.20">
    <property type="entry name" value="Urease metallochaperone UreE, N-terminal domain"/>
    <property type="match status" value="1"/>
</dbReference>
<comment type="caution">
    <text evidence="4">The sequence shown here is derived from an EMBL/GenBank/DDBJ whole genome shotgun (WGS) entry which is preliminary data.</text>
</comment>
<proteinExistence type="predicted"/>
<evidence type="ECO:0000313" key="5">
    <source>
        <dbReference type="Proteomes" id="UP001178507"/>
    </source>
</evidence>
<keyword evidence="1" id="KW-0143">Chaperone</keyword>
<dbReference type="Pfam" id="PF01556">
    <property type="entry name" value="DnaJ_C"/>
    <property type="match status" value="1"/>
</dbReference>
<name>A0AA36HWD3_9DINO</name>
<dbReference type="Gene3D" id="1.10.287.110">
    <property type="entry name" value="DnaJ domain"/>
    <property type="match status" value="1"/>
</dbReference>
<accession>A0AA36HWD3</accession>
<dbReference type="CDD" id="cd06257">
    <property type="entry name" value="DnaJ"/>
    <property type="match status" value="1"/>
</dbReference>